<comment type="caution">
    <text evidence="4">The sequence shown here is derived from an EMBL/GenBank/DDBJ whole genome shotgun (WGS) entry which is preliminary data.</text>
</comment>
<protein>
    <submittedName>
        <fullName evidence="4">Cyclic di-GMP phosphodiesterase response regulator RpfG</fullName>
        <ecNumber evidence="4">3.1.4.52</ecNumber>
    </submittedName>
</protein>
<dbReference type="InterPro" id="IPR001789">
    <property type="entry name" value="Sig_transdc_resp-reg_receiver"/>
</dbReference>
<dbReference type="PROSITE" id="PS50110">
    <property type="entry name" value="RESPONSE_REGULATORY"/>
    <property type="match status" value="1"/>
</dbReference>
<dbReference type="PROSITE" id="PS51832">
    <property type="entry name" value="HD_GYP"/>
    <property type="match status" value="1"/>
</dbReference>
<evidence type="ECO:0000313" key="4">
    <source>
        <dbReference type="EMBL" id="GBC99611.1"/>
    </source>
</evidence>
<dbReference type="InterPro" id="IPR052020">
    <property type="entry name" value="Cyclic_di-GMP/3'3'-cGAMP_PDE"/>
</dbReference>
<dbReference type="SUPFAM" id="SSF109604">
    <property type="entry name" value="HD-domain/PDEase-like"/>
    <property type="match status" value="1"/>
</dbReference>
<feature type="domain" description="Response regulatory" evidence="2">
    <location>
        <begin position="8"/>
        <end position="123"/>
    </location>
</feature>
<dbReference type="GO" id="GO:0000160">
    <property type="term" value="P:phosphorelay signal transduction system"/>
    <property type="evidence" value="ECO:0007669"/>
    <property type="project" value="InterPro"/>
</dbReference>
<keyword evidence="4" id="KW-0378">Hydrolase</keyword>
<dbReference type="InterPro" id="IPR037522">
    <property type="entry name" value="HD_GYP_dom"/>
</dbReference>
<dbReference type="Gene3D" id="3.40.50.2300">
    <property type="match status" value="1"/>
</dbReference>
<dbReference type="GO" id="GO:0071111">
    <property type="term" value="F:cyclic-guanylate-specific phosphodiesterase activity"/>
    <property type="evidence" value="ECO:0007669"/>
    <property type="project" value="UniProtKB-EC"/>
</dbReference>
<sequence>MTGAAAPRVLVAEDEKMVLRLYERALRQKGFAVWQVVSGEAAVELALKNTFDIAVIDLRLKGKLDGLTTYRALKALQPDLRGIIVTGYGSRQHLLEALRLGIDAWLEKPVTVTDLVETVHRVLQTPRSAPLSLMPPVSSQDNNALLRLFLQMLLATTLSDMAVLWVRPLGSQEMVPHIVLGDSGTDQALPSVPYSGDDTWLHQLKTAVDQETGCSCLIAPIKWQGEPLGAIAICRHRLTHVPYNQADLDYLVRFAQWVTPLVVTCLYPIEVLTNLFPLLEAVMGLLHQQVEPMEHQHPRRLRLIARLLGKALGLPPGRLLLLELAATLHDLGKVFVPREVIAKPTALSDLERSLVQKHPIYGEQLVRQSGLPDDIALWVRWHHERYDGMGYPDRRRQHEIPLEAQILAVAEALDTLLSPRPYKPALPFDEALKRLRSERGKQFAPKVIDALDRIADELRRHLTPHNSAPVTAQ</sequence>
<dbReference type="CDD" id="cd00077">
    <property type="entry name" value="HDc"/>
    <property type="match status" value="1"/>
</dbReference>
<reference evidence="5" key="1">
    <citation type="submission" date="2017-09" db="EMBL/GenBank/DDBJ databases">
        <title>Metaegenomics of thermophilic ammonia-oxidizing enrichment culture.</title>
        <authorList>
            <person name="Kato S."/>
            <person name="Suzuki K."/>
        </authorList>
    </citation>
    <scope>NUCLEOTIDE SEQUENCE [LARGE SCALE GENOMIC DNA]</scope>
</reference>
<proteinExistence type="predicted"/>
<evidence type="ECO:0000259" key="2">
    <source>
        <dbReference type="PROSITE" id="PS50110"/>
    </source>
</evidence>
<dbReference type="PANTHER" id="PTHR45228">
    <property type="entry name" value="CYCLIC DI-GMP PHOSPHODIESTERASE TM_0186-RELATED"/>
    <property type="match status" value="1"/>
</dbReference>
<dbReference type="SMART" id="SM00471">
    <property type="entry name" value="HDc"/>
    <property type="match status" value="1"/>
</dbReference>
<dbReference type="Proteomes" id="UP000236173">
    <property type="component" value="Unassembled WGS sequence"/>
</dbReference>
<organism evidence="4 5">
    <name type="scientific">Candidatus Fervidibacter japonicus</name>
    <dbReference type="NCBI Taxonomy" id="2035412"/>
    <lineage>
        <taxon>Bacteria</taxon>
        <taxon>Candidatus Fervidibacterota</taxon>
        <taxon>Candidatus Fervidibacter</taxon>
    </lineage>
</organism>
<keyword evidence="1" id="KW-0597">Phosphoprotein</keyword>
<dbReference type="SMART" id="SM00448">
    <property type="entry name" value="REC"/>
    <property type="match status" value="1"/>
</dbReference>
<dbReference type="SUPFAM" id="SSF52172">
    <property type="entry name" value="CheY-like"/>
    <property type="match status" value="1"/>
</dbReference>
<evidence type="ECO:0000313" key="5">
    <source>
        <dbReference type="Proteomes" id="UP000236173"/>
    </source>
</evidence>
<dbReference type="AlphaFoldDB" id="A0A2H5XEK0"/>
<feature type="domain" description="HD-GYP" evidence="3">
    <location>
        <begin position="272"/>
        <end position="467"/>
    </location>
</feature>
<evidence type="ECO:0000256" key="1">
    <source>
        <dbReference type="PROSITE-ProRule" id="PRU00169"/>
    </source>
</evidence>
<dbReference type="Pfam" id="PF00072">
    <property type="entry name" value="Response_reg"/>
    <property type="match status" value="1"/>
</dbReference>
<dbReference type="Gene3D" id="1.10.3210.10">
    <property type="entry name" value="Hypothetical protein af1432"/>
    <property type="match status" value="1"/>
</dbReference>
<dbReference type="EMBL" id="BEHT01000032">
    <property type="protein sequence ID" value="GBC99611.1"/>
    <property type="molecule type" value="Genomic_DNA"/>
</dbReference>
<dbReference type="SUPFAM" id="SSF55781">
    <property type="entry name" value="GAF domain-like"/>
    <property type="match status" value="1"/>
</dbReference>
<name>A0A2H5XEK0_9BACT</name>
<dbReference type="InterPro" id="IPR011006">
    <property type="entry name" value="CheY-like_superfamily"/>
</dbReference>
<dbReference type="Pfam" id="PF13487">
    <property type="entry name" value="HD_5"/>
    <property type="match status" value="1"/>
</dbReference>
<accession>A0A2H5XEK0</accession>
<dbReference type="PANTHER" id="PTHR45228:SF4">
    <property type="entry name" value="LIPOPROTEIN"/>
    <property type="match status" value="1"/>
</dbReference>
<gene>
    <name evidence="4" type="primary">rpfG_3</name>
    <name evidence="4" type="ORF">HRbin17_02140</name>
</gene>
<dbReference type="CDD" id="cd00156">
    <property type="entry name" value="REC"/>
    <property type="match status" value="1"/>
</dbReference>
<feature type="modified residue" description="4-aspartylphosphate" evidence="1">
    <location>
        <position position="57"/>
    </location>
</feature>
<dbReference type="InterPro" id="IPR003607">
    <property type="entry name" value="HD/PDEase_dom"/>
</dbReference>
<evidence type="ECO:0000259" key="3">
    <source>
        <dbReference type="PROSITE" id="PS51832"/>
    </source>
</evidence>
<dbReference type="EC" id="3.1.4.52" evidence="4"/>